<dbReference type="EMBL" id="FIZP01000006">
    <property type="protein sequence ID" value="CZE48199.1"/>
    <property type="molecule type" value="Genomic_DNA"/>
</dbReference>
<evidence type="ECO:0000256" key="2">
    <source>
        <dbReference type="ARBA" id="ARBA00022741"/>
    </source>
</evidence>
<dbReference type="InterPro" id="IPR004101">
    <property type="entry name" value="Mur_ligase_C"/>
</dbReference>
<evidence type="ECO:0000256" key="4">
    <source>
        <dbReference type="SAM" id="Phobius"/>
    </source>
</evidence>
<keyword evidence="8" id="KW-1185">Reference proteome</keyword>
<dbReference type="Gene3D" id="3.40.1190.10">
    <property type="entry name" value="Mur-like, catalytic domain"/>
    <property type="match status" value="1"/>
</dbReference>
<keyword evidence="4" id="KW-0472">Membrane</keyword>
<accession>A0A128EGZ3</accession>
<keyword evidence="2" id="KW-0547">Nucleotide-binding</keyword>
<protein>
    <submittedName>
        <fullName evidence="7">Mur ligase middle domain-containing protein</fullName>
        <ecNumber evidence="7">6.3.2.10</ecNumber>
    </submittedName>
</protein>
<dbReference type="RefSeq" id="WP_075540315.1">
    <property type="nucleotide sequence ID" value="NZ_CP053844.1"/>
</dbReference>
<dbReference type="PANTHER" id="PTHR43024">
    <property type="entry name" value="UDP-N-ACETYLMURAMOYL-TRIPEPTIDE--D-ALANYL-D-ALANINE LIGASE"/>
    <property type="match status" value="1"/>
</dbReference>
<evidence type="ECO:0000259" key="6">
    <source>
        <dbReference type="Pfam" id="PF08245"/>
    </source>
</evidence>
<keyword evidence="4" id="KW-0812">Transmembrane</keyword>
<feature type="domain" description="Mur ligase central" evidence="6">
    <location>
        <begin position="163"/>
        <end position="336"/>
    </location>
</feature>
<keyword evidence="4" id="KW-1133">Transmembrane helix</keyword>
<evidence type="ECO:0000259" key="5">
    <source>
        <dbReference type="Pfam" id="PF02875"/>
    </source>
</evidence>
<feature type="transmembrane region" description="Helical" evidence="4">
    <location>
        <begin position="94"/>
        <end position="113"/>
    </location>
</feature>
<dbReference type="AlphaFoldDB" id="A0A128EGZ3"/>
<evidence type="ECO:0000313" key="7">
    <source>
        <dbReference type="EMBL" id="CZE48199.1"/>
    </source>
</evidence>
<dbReference type="SUPFAM" id="SSF53623">
    <property type="entry name" value="MurD-like peptide ligases, catalytic domain"/>
    <property type="match status" value="1"/>
</dbReference>
<evidence type="ECO:0000313" key="8">
    <source>
        <dbReference type="Proteomes" id="UP000069632"/>
    </source>
</evidence>
<name>A0A128EGZ3_9BACT</name>
<gene>
    <name evidence="7" type="primary">murF_1</name>
    <name evidence="7" type="ORF">ERS672216_01290</name>
</gene>
<dbReference type="InterPro" id="IPR036615">
    <property type="entry name" value="Mur_ligase_C_dom_sf"/>
</dbReference>
<feature type="transmembrane region" description="Helical" evidence="4">
    <location>
        <begin position="41"/>
        <end position="58"/>
    </location>
</feature>
<evidence type="ECO:0000256" key="1">
    <source>
        <dbReference type="ARBA" id="ARBA00022598"/>
    </source>
</evidence>
<feature type="transmembrane region" description="Helical" evidence="4">
    <location>
        <begin position="6"/>
        <end position="29"/>
    </location>
</feature>
<feature type="transmembrane region" description="Helical" evidence="4">
    <location>
        <begin position="119"/>
        <end position="136"/>
    </location>
</feature>
<dbReference type="InterPro" id="IPR036565">
    <property type="entry name" value="Mur-like_cat_sf"/>
</dbReference>
<dbReference type="GO" id="GO:0047480">
    <property type="term" value="F:UDP-N-acetylmuramoyl-tripeptide-D-alanyl-D-alanine ligase activity"/>
    <property type="evidence" value="ECO:0007669"/>
    <property type="project" value="UniProtKB-EC"/>
</dbReference>
<keyword evidence="1 7" id="KW-0436">Ligase</keyword>
<keyword evidence="3" id="KW-0067">ATP-binding</keyword>
<dbReference type="InterPro" id="IPR013221">
    <property type="entry name" value="Mur_ligase_cen"/>
</dbReference>
<dbReference type="SUPFAM" id="SSF53244">
    <property type="entry name" value="MurD-like peptide ligases, peptide-binding domain"/>
    <property type="match status" value="1"/>
</dbReference>
<dbReference type="Gene3D" id="3.90.190.20">
    <property type="entry name" value="Mur ligase, C-terminal domain"/>
    <property type="match status" value="1"/>
</dbReference>
<dbReference type="EC" id="6.3.2.10" evidence="7"/>
<dbReference type="InterPro" id="IPR051046">
    <property type="entry name" value="MurCDEF_CellWall_CoF430Synth"/>
</dbReference>
<dbReference type="Pfam" id="PF08245">
    <property type="entry name" value="Mur_ligase_M"/>
    <property type="match status" value="1"/>
</dbReference>
<dbReference type="PANTHER" id="PTHR43024:SF1">
    <property type="entry name" value="UDP-N-ACETYLMURAMOYL-TRIPEPTIDE--D-ALANYL-D-ALANINE LIGASE"/>
    <property type="match status" value="1"/>
</dbReference>
<proteinExistence type="predicted"/>
<feature type="domain" description="Mur ligase C-terminal" evidence="5">
    <location>
        <begin position="358"/>
        <end position="470"/>
    </location>
</feature>
<dbReference type="OrthoDB" id="9801978at2"/>
<feature type="transmembrane region" description="Helical" evidence="4">
    <location>
        <begin position="64"/>
        <end position="82"/>
    </location>
</feature>
<dbReference type="Pfam" id="PF02875">
    <property type="entry name" value="Mur_ligase_C"/>
    <property type="match status" value="1"/>
</dbReference>
<organism evidence="7 8">
    <name type="scientific">Campylobacter geochelonis</name>
    <dbReference type="NCBI Taxonomy" id="1780362"/>
    <lineage>
        <taxon>Bacteria</taxon>
        <taxon>Pseudomonadati</taxon>
        <taxon>Campylobacterota</taxon>
        <taxon>Epsilonproteobacteria</taxon>
        <taxon>Campylobacterales</taxon>
        <taxon>Campylobacteraceae</taxon>
        <taxon>Campylobacter</taxon>
    </lineage>
</organism>
<evidence type="ECO:0000256" key="3">
    <source>
        <dbReference type="ARBA" id="ARBA00022840"/>
    </source>
</evidence>
<reference evidence="7 8" key="1">
    <citation type="submission" date="2016-02" db="EMBL/GenBank/DDBJ databases">
        <authorList>
            <consortium name="Pathogen Informatics"/>
        </authorList>
    </citation>
    <scope>NUCLEOTIDE SEQUENCE [LARGE SCALE GENOMIC DNA]</scope>
    <source>
        <strain evidence="7 8">RC20</strain>
    </source>
</reference>
<sequence>MQIFILISHILFLLALGFYLITALQWFSYKFQRIVFHFTKPLWHLWFLILPIVLYFGISTFSSFGFFIFFYVIYLPALFLWHKKLDKKLVFTSRVKRFFVIFLFAAIFIDILMIQKAQILPIFLPLFLAFIISFGYEKYQAMLFKKSAQKKLENNPNLTIIQITASYGKTSIKNFLFQVLKDDFICYKTPRSVNTLNGLIKDINENLEPNTQIYIAEAGARLAGDIDEITQFLRPQIVVVGEIGAQHIEYFKTIENIRATKLEALNSTRLKMAFLHSSTQKEKSKNVEIYDLNLSNVCASLEGTTFDMKFDKIYSFKAPILGDFNAWNLAVCVCVARYLELSFEKIQKQISKIKSVEHRLEKIEAGGKLIIDDSFNGNFSGMSKSYELARSYQGRKVIITPGIVESTQEENEKLAKIINDIFDLVMVTSDLNAATFEKIIDKNKLIMIKDKSKMTEILAKETKVGDLVLFSNDAPNFI</sequence>
<dbReference type="Proteomes" id="UP000069632">
    <property type="component" value="Unassembled WGS sequence"/>
</dbReference>
<dbReference type="GO" id="GO:0005524">
    <property type="term" value="F:ATP binding"/>
    <property type="evidence" value="ECO:0007669"/>
    <property type="project" value="UniProtKB-KW"/>
</dbReference>